<dbReference type="Pfam" id="PF14905">
    <property type="entry name" value="OMP_b-brl_3"/>
    <property type="match status" value="1"/>
</dbReference>
<gene>
    <name evidence="6" type="ORF">I6E12_08070</name>
</gene>
<organism evidence="6 7">
    <name type="scientific">Xylanibacter brevis</name>
    <dbReference type="NCBI Taxonomy" id="83231"/>
    <lineage>
        <taxon>Bacteria</taxon>
        <taxon>Pseudomonadati</taxon>
        <taxon>Bacteroidota</taxon>
        <taxon>Bacteroidia</taxon>
        <taxon>Bacteroidales</taxon>
        <taxon>Prevotellaceae</taxon>
        <taxon>Xylanibacter</taxon>
    </lineage>
</organism>
<keyword evidence="4" id="KW-0732">Signal</keyword>
<evidence type="ECO:0000256" key="3">
    <source>
        <dbReference type="ARBA" id="ARBA00023237"/>
    </source>
</evidence>
<evidence type="ECO:0000256" key="1">
    <source>
        <dbReference type="ARBA" id="ARBA00004442"/>
    </source>
</evidence>
<feature type="signal peptide" evidence="4">
    <location>
        <begin position="1"/>
        <end position="20"/>
    </location>
</feature>
<comment type="caution">
    <text evidence="6">The sequence shown here is derived from an EMBL/GenBank/DDBJ whole genome shotgun (WGS) entry which is preliminary data.</text>
</comment>
<keyword evidence="7" id="KW-1185">Reference proteome</keyword>
<feature type="chain" id="PRO_5047213944" evidence="4">
    <location>
        <begin position="21"/>
        <end position="726"/>
    </location>
</feature>
<sequence>MMKRYVWAAILLLLCPVAKAQSDSAAVATDTTDVYKNVGLGELTVMAQRQMVKTKDDCVSYDVASDPEAQTNPLIEMLKKVPFVTVDADGTIKVKGSSDFKIFKNGRPDQSFTNNAKELFKGLPASMVKRIEVITEPGAKYDAEGLVGILNIVMDRQSQMKGLTGTVSSNGSFGDSGNPYNGNLFLTAQTGKLTIAPYFGMAFQKWHQTETTDYVYTDTNNRYHDERRTYNPGRNMWYGMDASLELDSCNLLTLAASGFAYRVKDDAIKNTRLTDAAGKPIYSMQMDSRDVLARYFDIDLQLSYQHNFSRKGELLAIDYLFSTTRSHSDGSLDLSECLNYGEYDSQSFDNHTTFSEHTLQIDYERPLGKHHSLDVGGKYVMRFNNSDNLRREYLNSELLRSPATKFDHKTDVGAAYAEYKYRLGGFTLATGLRYETSRMKGSWPDGSQDDFSKRFNDIVPSIRTTWRINDQNSLKLAYTMRLSRPGISYLNPYHNETPISVSYGNPHLGTSKANNFTLGYNLMTTKLTIGLNASFSLCDDAIAGVKWVEDNRFMSSYDNSGKVNYFQVVPYIQWQITPTTKLVSNSTVTWVDKANTSLGLAMHRWNFDSYNQLTQELPAKLALTLSAYFDYGTPTTLYSYDCAWQNFSVSLRRSFLKEDRLTTFVRCSYRNDIKTHYVKGDYSGSQRVDGPNWNLQFGVSYRFGSLKASVKKTAKQVSNDDLMGRK</sequence>
<feature type="domain" description="Outer membrane protein beta-barrel" evidence="5">
    <location>
        <begin position="306"/>
        <end position="667"/>
    </location>
</feature>
<name>A0ABS9CJJ5_9BACT</name>
<dbReference type="EMBL" id="JADYTN010000016">
    <property type="protein sequence ID" value="MCF2564066.1"/>
    <property type="molecule type" value="Genomic_DNA"/>
</dbReference>
<evidence type="ECO:0000256" key="2">
    <source>
        <dbReference type="ARBA" id="ARBA00023136"/>
    </source>
</evidence>
<comment type="subcellular location">
    <subcellularLocation>
        <location evidence="1">Cell outer membrane</location>
    </subcellularLocation>
</comment>
<dbReference type="SUPFAM" id="SSF56935">
    <property type="entry name" value="Porins"/>
    <property type="match status" value="1"/>
</dbReference>
<dbReference type="PANTHER" id="PTHR40980:SF3">
    <property type="entry name" value="TONB-DEPENDENT RECEPTOR-LIKE BETA-BARREL DOMAIN-CONTAINING PROTEIN"/>
    <property type="match status" value="1"/>
</dbReference>
<keyword evidence="3" id="KW-0998">Cell outer membrane</keyword>
<keyword evidence="2" id="KW-0472">Membrane</keyword>
<accession>A0ABS9CJJ5</accession>
<dbReference type="PANTHER" id="PTHR40980">
    <property type="entry name" value="PLUG DOMAIN-CONTAINING PROTEIN"/>
    <property type="match status" value="1"/>
</dbReference>
<dbReference type="InterPro" id="IPR041700">
    <property type="entry name" value="OMP_b-brl_3"/>
</dbReference>
<reference evidence="6 7" key="1">
    <citation type="submission" date="2020-12" db="EMBL/GenBank/DDBJ databases">
        <title>Whole genome sequences of gut porcine anaerobes.</title>
        <authorList>
            <person name="Kubasova T."/>
            <person name="Jahodarova E."/>
            <person name="Rychlik I."/>
        </authorList>
    </citation>
    <scope>NUCLEOTIDE SEQUENCE [LARGE SCALE GENOMIC DNA]</scope>
    <source>
        <strain evidence="6 7">An925</strain>
    </source>
</reference>
<dbReference type="Gene3D" id="2.40.170.20">
    <property type="entry name" value="TonB-dependent receptor, beta-barrel domain"/>
    <property type="match status" value="1"/>
</dbReference>
<dbReference type="Proteomes" id="UP001200470">
    <property type="component" value="Unassembled WGS sequence"/>
</dbReference>
<protein>
    <submittedName>
        <fullName evidence="6">Outer membrane beta-barrel protein</fullName>
    </submittedName>
</protein>
<dbReference type="RefSeq" id="WP_301638206.1">
    <property type="nucleotide sequence ID" value="NZ_JADYTN010000016.1"/>
</dbReference>
<evidence type="ECO:0000313" key="7">
    <source>
        <dbReference type="Proteomes" id="UP001200470"/>
    </source>
</evidence>
<evidence type="ECO:0000256" key="4">
    <source>
        <dbReference type="SAM" id="SignalP"/>
    </source>
</evidence>
<dbReference type="InterPro" id="IPR036942">
    <property type="entry name" value="Beta-barrel_TonB_sf"/>
</dbReference>
<evidence type="ECO:0000313" key="6">
    <source>
        <dbReference type="EMBL" id="MCF2564066.1"/>
    </source>
</evidence>
<evidence type="ECO:0000259" key="5">
    <source>
        <dbReference type="Pfam" id="PF14905"/>
    </source>
</evidence>
<proteinExistence type="predicted"/>